<keyword evidence="5" id="KW-1185">Reference proteome</keyword>
<dbReference type="InterPro" id="IPR036852">
    <property type="entry name" value="Peptidase_S8/S53_dom_sf"/>
</dbReference>
<feature type="domain" description="Peptidase S53" evidence="3">
    <location>
        <begin position="70"/>
        <end position="394"/>
    </location>
</feature>
<dbReference type="GO" id="GO:0006508">
    <property type="term" value="P:proteolysis"/>
    <property type="evidence" value="ECO:0007669"/>
    <property type="project" value="InterPro"/>
</dbReference>
<evidence type="ECO:0000313" key="4">
    <source>
        <dbReference type="EMBL" id="BCJ27378.1"/>
    </source>
</evidence>
<keyword evidence="2" id="KW-0732">Signal</keyword>
<dbReference type="OrthoDB" id="9813435at2"/>
<name>A0A810KZE1_9ACTN</name>
<dbReference type="RefSeq" id="WP_030447666.1">
    <property type="nucleotide sequence ID" value="NZ_AP023354.1"/>
</dbReference>
<dbReference type="Gene3D" id="3.40.50.200">
    <property type="entry name" value="Peptidase S8/S53 domain"/>
    <property type="match status" value="1"/>
</dbReference>
<accession>A0A810KZE1</accession>
<organism evidence="4 5">
    <name type="scientific">Actinocatenispora sera</name>
    <dbReference type="NCBI Taxonomy" id="390989"/>
    <lineage>
        <taxon>Bacteria</taxon>
        <taxon>Bacillati</taxon>
        <taxon>Actinomycetota</taxon>
        <taxon>Actinomycetes</taxon>
        <taxon>Micromonosporales</taxon>
        <taxon>Micromonosporaceae</taxon>
        <taxon>Actinocatenispora</taxon>
    </lineage>
</organism>
<protein>
    <recommendedName>
        <fullName evidence="3">Peptidase S53 domain-containing protein</fullName>
    </recommendedName>
</protein>
<evidence type="ECO:0000256" key="2">
    <source>
        <dbReference type="SAM" id="SignalP"/>
    </source>
</evidence>
<gene>
    <name evidence="4" type="ORF">Asera_14860</name>
</gene>
<dbReference type="EMBL" id="AP023354">
    <property type="protein sequence ID" value="BCJ27378.1"/>
    <property type="molecule type" value="Genomic_DNA"/>
</dbReference>
<dbReference type="Pfam" id="PF13620">
    <property type="entry name" value="CarboxypepD_reg"/>
    <property type="match status" value="2"/>
</dbReference>
<dbReference type="PANTHER" id="PTHR14218:SF15">
    <property type="entry name" value="TRIPEPTIDYL-PEPTIDASE 1"/>
    <property type="match status" value="1"/>
</dbReference>
<evidence type="ECO:0000256" key="1">
    <source>
        <dbReference type="SAM" id="MobiDB-lite"/>
    </source>
</evidence>
<evidence type="ECO:0000313" key="5">
    <source>
        <dbReference type="Proteomes" id="UP000680750"/>
    </source>
</evidence>
<reference evidence="4" key="1">
    <citation type="submission" date="2020-08" db="EMBL/GenBank/DDBJ databases">
        <title>Whole genome shotgun sequence of Actinocatenispora sera NBRC 101916.</title>
        <authorList>
            <person name="Komaki H."/>
            <person name="Tamura T."/>
        </authorList>
    </citation>
    <scope>NUCLEOTIDE SEQUENCE</scope>
    <source>
        <strain evidence="4">NBRC 101916</strain>
    </source>
</reference>
<dbReference type="CDD" id="cd04056">
    <property type="entry name" value="Peptidases_S53"/>
    <property type="match status" value="1"/>
</dbReference>
<sequence>MMRIRILVLALVAGALAIPAVASAAPPAASPVSVRHACSDPRPGYASCQALVRTNVVRPKGIQHATAPAGYGPADLTAAYDLPAATTTATVAIVDAYDSPNAEADLATYRAQYGLPACTTANGCFRKVDQRGGTSYPAPTSDWAGEIALDVDMVSAVCPSCHILLVESDDAEMDNLGTAVDEAVTLGAKYVSNSWAGSESSDEQSYDHYFDHPGVAITAATGDWGYGVYYPAASPNVTAVGGTTLLRDGSARGWSESAWSLAGSGCSAYEPKPAWQADSGCANRAEADVSAVSDPNTPLAVYNGGWMMYGGTSAATPIIASVYALAGTPQAGTNPARYPYDDQLADPTALNDAVGGSNGNCSPAYLCTGAAGYDGPTGLGTPNGTAGFAYRQPGTVAGTVTSGGAPVPDASVAVAGRRTTTDAQGRYTLGLPAGSFQLTVDKYGYLSQSTPVTVTAGSTTSLDVTLTAHATATIAGTVTDGSGHGWALAATVTADDGTDHPVTATTDSSGHYSLRVLTDTSYTLRVEATVPGYLAETKKVAVTTADVDLDVALLIDQDACTAPGYQPVESGTTQPFSGRSAPSGWSVANTDPHYPGYTAKPGWQFTDPGNRTNTTGGTGGFAIVDSDHSGALHVQDTVLTGPVTDMSTVDNPTIRFSSDLVPAVNSTAAVDVSVDGGTTWHTVWSSTGMHGPHGTAMVVVPVPAAVHQHAVAFRFHYTGSWSKWWEVDDVFVGSRTCQAV</sequence>
<dbReference type="KEGG" id="aser:Asera_14860"/>
<dbReference type="SUPFAM" id="SSF49452">
    <property type="entry name" value="Starch-binding domain-like"/>
    <property type="match status" value="1"/>
</dbReference>
<dbReference type="Gene3D" id="2.60.40.1120">
    <property type="entry name" value="Carboxypeptidase-like, regulatory domain"/>
    <property type="match status" value="2"/>
</dbReference>
<feature type="signal peptide" evidence="2">
    <location>
        <begin position="1"/>
        <end position="24"/>
    </location>
</feature>
<dbReference type="Proteomes" id="UP000680750">
    <property type="component" value="Chromosome"/>
</dbReference>
<dbReference type="GO" id="GO:0030246">
    <property type="term" value="F:carbohydrate binding"/>
    <property type="evidence" value="ECO:0007669"/>
    <property type="project" value="InterPro"/>
</dbReference>
<feature type="chain" id="PRO_5032856721" description="Peptidase S53 domain-containing protein" evidence="2">
    <location>
        <begin position="25"/>
        <end position="740"/>
    </location>
</feature>
<dbReference type="SUPFAM" id="SSF49464">
    <property type="entry name" value="Carboxypeptidase regulatory domain-like"/>
    <property type="match status" value="1"/>
</dbReference>
<dbReference type="InterPro" id="IPR008969">
    <property type="entry name" value="CarboxyPept-like_regulatory"/>
</dbReference>
<dbReference type="InterPro" id="IPR050819">
    <property type="entry name" value="Tripeptidyl-peptidase_I"/>
</dbReference>
<dbReference type="AlphaFoldDB" id="A0A810KZE1"/>
<feature type="region of interest" description="Disordered" evidence="1">
    <location>
        <begin position="598"/>
        <end position="622"/>
    </location>
</feature>
<dbReference type="Gene3D" id="2.60.120.260">
    <property type="entry name" value="Galactose-binding domain-like"/>
    <property type="match status" value="1"/>
</dbReference>
<dbReference type="GO" id="GO:0008240">
    <property type="term" value="F:tripeptidyl-peptidase activity"/>
    <property type="evidence" value="ECO:0007669"/>
    <property type="project" value="TreeGrafter"/>
</dbReference>
<evidence type="ECO:0000259" key="3">
    <source>
        <dbReference type="PROSITE" id="PS51695"/>
    </source>
</evidence>
<dbReference type="SUPFAM" id="SSF52743">
    <property type="entry name" value="Subtilisin-like"/>
    <property type="match status" value="1"/>
</dbReference>
<dbReference type="InterPro" id="IPR030400">
    <property type="entry name" value="Sedolisin_dom"/>
</dbReference>
<proteinExistence type="predicted"/>
<dbReference type="InterPro" id="IPR013784">
    <property type="entry name" value="Carb-bd-like_fold"/>
</dbReference>
<dbReference type="GO" id="GO:0004252">
    <property type="term" value="F:serine-type endopeptidase activity"/>
    <property type="evidence" value="ECO:0007669"/>
    <property type="project" value="InterPro"/>
</dbReference>
<dbReference type="PROSITE" id="PS51695">
    <property type="entry name" value="SEDOLISIN"/>
    <property type="match status" value="1"/>
</dbReference>
<dbReference type="PANTHER" id="PTHR14218">
    <property type="entry name" value="PROTEASE S8 TRIPEPTIDYL PEPTIDASE I CLN2"/>
    <property type="match status" value="1"/>
</dbReference>